<comment type="similarity">
    <text evidence="1 5">Belongs to the peptidase S8 family.</text>
</comment>
<dbReference type="Gene3D" id="3.40.50.200">
    <property type="entry name" value="Peptidase S8/S53 domain"/>
    <property type="match status" value="1"/>
</dbReference>
<reference evidence="8 9" key="1">
    <citation type="submission" date="2015-05" db="EMBL/GenBank/DDBJ databases">
        <title>Genome assembly of Archangium gephyra DSM 2261.</title>
        <authorList>
            <person name="Sharma G."/>
            <person name="Subramanian S."/>
        </authorList>
    </citation>
    <scope>NUCLEOTIDE SEQUENCE [LARGE SCALE GENOMIC DNA]</scope>
    <source>
        <strain evidence="8 9">DSM 2261</strain>
    </source>
</reference>
<dbReference type="EMBL" id="CP011509">
    <property type="protein sequence ID" value="AKJ08308.1"/>
    <property type="molecule type" value="Genomic_DNA"/>
</dbReference>
<comment type="caution">
    <text evidence="5">Lacks conserved residue(s) required for the propagation of feature annotation.</text>
</comment>
<evidence type="ECO:0000256" key="3">
    <source>
        <dbReference type="ARBA" id="ARBA00022801"/>
    </source>
</evidence>
<dbReference type="GO" id="GO:0006508">
    <property type="term" value="P:proteolysis"/>
    <property type="evidence" value="ECO:0007669"/>
    <property type="project" value="UniProtKB-KW"/>
</dbReference>
<evidence type="ECO:0000256" key="6">
    <source>
        <dbReference type="SAM" id="MobiDB-lite"/>
    </source>
</evidence>
<dbReference type="InterPro" id="IPR000209">
    <property type="entry name" value="Peptidase_S8/S53_dom"/>
</dbReference>
<evidence type="ECO:0000313" key="9">
    <source>
        <dbReference type="Proteomes" id="UP000035579"/>
    </source>
</evidence>
<feature type="region of interest" description="Disordered" evidence="6">
    <location>
        <begin position="1"/>
        <end position="22"/>
    </location>
</feature>
<dbReference type="AlphaFoldDB" id="A0AAC8TJG4"/>
<dbReference type="InterPro" id="IPR050131">
    <property type="entry name" value="Peptidase_S8_subtilisin-like"/>
</dbReference>
<dbReference type="InterPro" id="IPR034073">
    <property type="entry name" value="Subtilisin_DY-like_dom"/>
</dbReference>
<dbReference type="GO" id="GO:0004252">
    <property type="term" value="F:serine-type endopeptidase activity"/>
    <property type="evidence" value="ECO:0007669"/>
    <property type="project" value="InterPro"/>
</dbReference>
<dbReference type="PANTHER" id="PTHR43806:SF11">
    <property type="entry name" value="CEREVISIN-RELATED"/>
    <property type="match status" value="1"/>
</dbReference>
<evidence type="ECO:0000313" key="8">
    <source>
        <dbReference type="EMBL" id="AKJ08308.1"/>
    </source>
</evidence>
<dbReference type="PANTHER" id="PTHR43806">
    <property type="entry name" value="PEPTIDASE S8"/>
    <property type="match status" value="1"/>
</dbReference>
<evidence type="ECO:0000259" key="7">
    <source>
        <dbReference type="Pfam" id="PF00082"/>
    </source>
</evidence>
<dbReference type="InterPro" id="IPR023828">
    <property type="entry name" value="Peptidase_S8_Ser-AS"/>
</dbReference>
<organism evidence="8 9">
    <name type="scientific">Archangium gephyra</name>
    <dbReference type="NCBI Taxonomy" id="48"/>
    <lineage>
        <taxon>Bacteria</taxon>
        <taxon>Pseudomonadati</taxon>
        <taxon>Myxococcota</taxon>
        <taxon>Myxococcia</taxon>
        <taxon>Myxococcales</taxon>
        <taxon>Cystobacterineae</taxon>
        <taxon>Archangiaceae</taxon>
        <taxon>Archangium</taxon>
    </lineage>
</organism>
<dbReference type="InterPro" id="IPR036852">
    <property type="entry name" value="Peptidase_S8/S53_dom_sf"/>
</dbReference>
<evidence type="ECO:0000256" key="2">
    <source>
        <dbReference type="ARBA" id="ARBA00022670"/>
    </source>
</evidence>
<dbReference type="PROSITE" id="PS51892">
    <property type="entry name" value="SUBTILASE"/>
    <property type="match status" value="1"/>
</dbReference>
<dbReference type="Pfam" id="PF00082">
    <property type="entry name" value="Peptidase_S8"/>
    <property type="match status" value="1"/>
</dbReference>
<name>A0AAC8TJG4_9BACT</name>
<evidence type="ECO:0000256" key="1">
    <source>
        <dbReference type="ARBA" id="ARBA00011073"/>
    </source>
</evidence>
<dbReference type="InterPro" id="IPR015500">
    <property type="entry name" value="Peptidase_S8_subtilisin-rel"/>
</dbReference>
<keyword evidence="3" id="KW-0378">Hydrolase</keyword>
<gene>
    <name evidence="8" type="ORF">AA314_09934</name>
</gene>
<keyword evidence="2" id="KW-0645">Protease</keyword>
<accession>A0AAC8TJG4</accession>
<dbReference type="PROSITE" id="PS00138">
    <property type="entry name" value="SUBTILASE_SER"/>
    <property type="match status" value="1"/>
</dbReference>
<dbReference type="CDD" id="cd04843">
    <property type="entry name" value="Peptidases_S8_11"/>
    <property type="match status" value="1"/>
</dbReference>
<proteinExistence type="inferred from homology"/>
<keyword evidence="4" id="KW-0720">Serine protease</keyword>
<dbReference type="KEGG" id="age:AA314_09934"/>
<dbReference type="SUPFAM" id="SSF52743">
    <property type="entry name" value="Subtilisin-like"/>
    <property type="match status" value="1"/>
</dbReference>
<sequence>MTVMGRLRAPPPVVHRHGRDSPFTPLEGRKMKASFLKNRVTRTWMMGLCLMAAPAAQATSVSVLDPRLPTVKPTSPELDPETPVQRLVVKFHEGTRVRVRGGGLQVVSTERNPAERGRMARRGLSEQKLRQDLMAALRVLADVPRMGPPGRLFRQDELTLAERKRLAEERSGKEQADLDLYFEVPLKPGTLAADVNELVMRLNALDSVEIAYAEAATEPAWFGLEVSGQATNTSPGYEGLQGYLDAAPGGIDARYAWTMPGGTGTGVRIVDVEGAWNGTHEDLPRFFYTGGVQFNDLGWRNHGTAVMGVLAGQANGYGVTGVSYGAQVGHEGVAGQSIASAITRAALVAGKGGVVLLQLQARGPRGTRDCTCNTSQCDEVPLEYWRANFDAIAQATAAGVHVVEAAGNGSVDLDSPVYRGAFDRSVRDSGAILVAAGTAGTHAPMCWTNHGSRVDLHAWGEKVVTLGYGDLSSAGEDRWYTGTFSGTSSAAPIVVGAVANLQGIAHATGKGPLEPRALRELLRATGTPQASDAKQIGSMPNLREAIPELLAK</sequence>
<dbReference type="Proteomes" id="UP000035579">
    <property type="component" value="Chromosome"/>
</dbReference>
<evidence type="ECO:0000256" key="5">
    <source>
        <dbReference type="PROSITE-ProRule" id="PRU01240"/>
    </source>
</evidence>
<evidence type="ECO:0000256" key="4">
    <source>
        <dbReference type="ARBA" id="ARBA00022825"/>
    </source>
</evidence>
<dbReference type="PRINTS" id="PR00723">
    <property type="entry name" value="SUBTILISIN"/>
</dbReference>
<protein>
    <submittedName>
        <fullName evidence="8">Microbial collagenase</fullName>
    </submittedName>
</protein>
<feature type="domain" description="Peptidase S8/S53" evidence="7">
    <location>
        <begin position="298"/>
        <end position="526"/>
    </location>
</feature>